<dbReference type="Pfam" id="PF01521">
    <property type="entry name" value="Fe-S_biosyn"/>
    <property type="match status" value="1"/>
</dbReference>
<organism evidence="3 4">
    <name type="scientific">Eiseniibacteriota bacterium</name>
    <dbReference type="NCBI Taxonomy" id="2212470"/>
    <lineage>
        <taxon>Bacteria</taxon>
        <taxon>Candidatus Eiseniibacteriota</taxon>
    </lineage>
</organism>
<dbReference type="InterPro" id="IPR017870">
    <property type="entry name" value="FeS_cluster_insertion_CS"/>
</dbReference>
<dbReference type="PANTHER" id="PTHR43011:SF1">
    <property type="entry name" value="IRON-SULFUR CLUSTER ASSEMBLY 2 HOMOLOG, MITOCHONDRIAL"/>
    <property type="match status" value="1"/>
</dbReference>
<dbReference type="NCBIfam" id="TIGR00049">
    <property type="entry name" value="iron-sulfur cluster assembly accessory protein"/>
    <property type="match status" value="1"/>
</dbReference>
<dbReference type="InterPro" id="IPR000361">
    <property type="entry name" value="ATAP_core_dom"/>
</dbReference>
<dbReference type="GO" id="GO:0005506">
    <property type="term" value="F:iron ion binding"/>
    <property type="evidence" value="ECO:0007669"/>
    <property type="project" value="TreeGrafter"/>
</dbReference>
<comment type="caution">
    <text evidence="3">The sequence shown here is derived from an EMBL/GenBank/DDBJ whole genome shotgun (WGS) entry which is preliminary data.</text>
</comment>
<name>A0A538TDK3_UNCEI</name>
<dbReference type="EMBL" id="VBOU01000085">
    <property type="protein sequence ID" value="TMQ53507.1"/>
    <property type="molecule type" value="Genomic_DNA"/>
</dbReference>
<evidence type="ECO:0000259" key="1">
    <source>
        <dbReference type="Pfam" id="PF01521"/>
    </source>
</evidence>
<evidence type="ECO:0000313" key="5">
    <source>
        <dbReference type="Proteomes" id="UP000319829"/>
    </source>
</evidence>
<feature type="domain" description="Core" evidence="1">
    <location>
        <begin position="2"/>
        <end position="104"/>
    </location>
</feature>
<dbReference type="InterPro" id="IPR035903">
    <property type="entry name" value="HesB-like_dom_sf"/>
</dbReference>
<dbReference type="GO" id="GO:0051539">
    <property type="term" value="F:4 iron, 4 sulfur cluster binding"/>
    <property type="evidence" value="ECO:0007669"/>
    <property type="project" value="TreeGrafter"/>
</dbReference>
<dbReference type="AlphaFoldDB" id="A0A538TDK3"/>
<dbReference type="GO" id="GO:0051537">
    <property type="term" value="F:2 iron, 2 sulfur cluster binding"/>
    <property type="evidence" value="ECO:0007669"/>
    <property type="project" value="TreeGrafter"/>
</dbReference>
<dbReference type="PROSITE" id="PS01152">
    <property type="entry name" value="HESB"/>
    <property type="match status" value="1"/>
</dbReference>
<evidence type="ECO:0000313" key="2">
    <source>
        <dbReference type="EMBL" id="TMQ53507.1"/>
    </source>
</evidence>
<sequence>MVNLTEKAAAEIRAIMEQNGGTYQGVRVFVAGGGCSGLSYGMEICDEPASAEDQIFEIQGVKVIVDLASYEYLKGASIDFDDSLSGGGFKINNPNAVKSCGCGNSFATAEGQESSSGGGGGCGCGGEGGGCGSH</sequence>
<protein>
    <submittedName>
        <fullName evidence="3">Iron-sulfur cluster assembly accessory protein</fullName>
    </submittedName>
</protein>
<dbReference type="SUPFAM" id="SSF89360">
    <property type="entry name" value="HesB-like domain"/>
    <property type="match status" value="1"/>
</dbReference>
<proteinExistence type="predicted"/>
<dbReference type="InterPro" id="IPR016092">
    <property type="entry name" value="ATAP"/>
</dbReference>
<evidence type="ECO:0000313" key="3">
    <source>
        <dbReference type="EMBL" id="TMQ61723.1"/>
    </source>
</evidence>
<dbReference type="Proteomes" id="UP000317366">
    <property type="component" value="Unassembled WGS sequence"/>
</dbReference>
<dbReference type="Gene3D" id="2.60.300.12">
    <property type="entry name" value="HesB-like domain"/>
    <property type="match status" value="1"/>
</dbReference>
<accession>A0A538TDK3</accession>
<dbReference type="GO" id="GO:0016226">
    <property type="term" value="P:iron-sulfur cluster assembly"/>
    <property type="evidence" value="ECO:0007669"/>
    <property type="project" value="InterPro"/>
</dbReference>
<evidence type="ECO:0000313" key="4">
    <source>
        <dbReference type="Proteomes" id="UP000317366"/>
    </source>
</evidence>
<dbReference type="EMBL" id="VBOX01000091">
    <property type="protein sequence ID" value="TMQ61723.1"/>
    <property type="molecule type" value="Genomic_DNA"/>
</dbReference>
<reference evidence="4 5" key="1">
    <citation type="journal article" date="2019" name="Nat. Microbiol.">
        <title>Mediterranean grassland soil C-N compound turnover is dependent on rainfall and depth, and is mediated by genomically divergent microorganisms.</title>
        <authorList>
            <person name="Diamond S."/>
            <person name="Andeer P.F."/>
            <person name="Li Z."/>
            <person name="Crits-Christoph A."/>
            <person name="Burstein D."/>
            <person name="Anantharaman K."/>
            <person name="Lane K.R."/>
            <person name="Thomas B.C."/>
            <person name="Pan C."/>
            <person name="Northen T.R."/>
            <person name="Banfield J.F."/>
        </authorList>
    </citation>
    <scope>NUCLEOTIDE SEQUENCE [LARGE SCALE GENOMIC DNA]</scope>
    <source>
        <strain evidence="2">WS_4</strain>
        <strain evidence="3">WS_7</strain>
    </source>
</reference>
<dbReference type="Proteomes" id="UP000319829">
    <property type="component" value="Unassembled WGS sequence"/>
</dbReference>
<gene>
    <name evidence="2" type="ORF">E6K74_09215</name>
    <name evidence="3" type="ORF">E6K77_09535</name>
</gene>
<dbReference type="PANTHER" id="PTHR43011">
    <property type="entry name" value="IRON-SULFUR CLUSTER ASSEMBLY 2 HOMOLOG, MITOCHONDRIAL"/>
    <property type="match status" value="1"/>
</dbReference>